<reference evidence="1 2" key="1">
    <citation type="journal article" date="2016" name="Nat. Commun.">
        <title>Thousands of microbial genomes shed light on interconnected biogeochemical processes in an aquifer system.</title>
        <authorList>
            <person name="Anantharaman K."/>
            <person name="Brown C.T."/>
            <person name="Hug L.A."/>
            <person name="Sharon I."/>
            <person name="Castelle C.J."/>
            <person name="Probst A.J."/>
            <person name="Thomas B.C."/>
            <person name="Singh A."/>
            <person name="Wilkins M.J."/>
            <person name="Karaoz U."/>
            <person name="Brodie E.L."/>
            <person name="Williams K.H."/>
            <person name="Hubbard S.S."/>
            <person name="Banfield J.F."/>
        </authorList>
    </citation>
    <scope>NUCLEOTIDE SEQUENCE [LARGE SCALE GENOMIC DNA]</scope>
</reference>
<evidence type="ECO:0000313" key="1">
    <source>
        <dbReference type="EMBL" id="OHA07171.1"/>
    </source>
</evidence>
<dbReference type="Proteomes" id="UP000177982">
    <property type="component" value="Unassembled WGS sequence"/>
</dbReference>
<proteinExistence type="predicted"/>
<dbReference type="EMBL" id="MHQO01000015">
    <property type="protein sequence ID" value="OHA07171.1"/>
    <property type="molecule type" value="Genomic_DNA"/>
</dbReference>
<evidence type="ECO:0000313" key="2">
    <source>
        <dbReference type="Proteomes" id="UP000177982"/>
    </source>
</evidence>
<protein>
    <submittedName>
        <fullName evidence="1">Uncharacterized protein</fullName>
    </submittedName>
</protein>
<organism evidence="1 2">
    <name type="scientific">Candidatus Sungbacteria bacterium RIFCSPLOWO2_01_FULL_47_10</name>
    <dbReference type="NCBI Taxonomy" id="1802276"/>
    <lineage>
        <taxon>Bacteria</taxon>
        <taxon>Candidatus Sungiibacteriota</taxon>
    </lineage>
</organism>
<name>A0A1G2L8K2_9BACT</name>
<gene>
    <name evidence="1" type="ORF">A2934_02200</name>
</gene>
<dbReference type="AlphaFoldDB" id="A0A1G2L8K2"/>
<accession>A0A1G2L8K2</accession>
<comment type="caution">
    <text evidence="1">The sequence shown here is derived from an EMBL/GenBank/DDBJ whole genome shotgun (WGS) entry which is preliminary data.</text>
</comment>
<sequence length="155" mass="17692">MHFRARSQDAETPTETQYIINGLYQFPHSPFRGRILGTPKAADGFRCDPKTGTRDLSSSQFCVRLYVMTYDTLGPGHYEISATGFSETEANTFTTRLFGFTKTPVLEFPRPSFETGSLFPKEEVALAGFFRIVNRESFFTPRTYEYENTLALPER</sequence>